<organism evidence="1 2">
    <name type="scientific">Paracoccus contaminans</name>
    <dbReference type="NCBI Taxonomy" id="1945662"/>
    <lineage>
        <taxon>Bacteria</taxon>
        <taxon>Pseudomonadati</taxon>
        <taxon>Pseudomonadota</taxon>
        <taxon>Alphaproteobacteria</taxon>
        <taxon>Rhodobacterales</taxon>
        <taxon>Paracoccaceae</taxon>
        <taxon>Paracoccus</taxon>
    </lineage>
</organism>
<dbReference type="STRING" id="1945662.B0A89_10725"/>
<gene>
    <name evidence="1" type="ORF">B0A89_10725</name>
</gene>
<dbReference type="EMBL" id="CP020612">
    <property type="protein sequence ID" value="ARJ70033.1"/>
    <property type="molecule type" value="Genomic_DNA"/>
</dbReference>
<name>A0A1W6CYU4_9RHOB</name>
<evidence type="ECO:0000313" key="2">
    <source>
        <dbReference type="Proteomes" id="UP000193017"/>
    </source>
</evidence>
<evidence type="ECO:0000313" key="1">
    <source>
        <dbReference type="EMBL" id="ARJ70033.1"/>
    </source>
</evidence>
<dbReference type="RefSeq" id="WP_085378151.1">
    <property type="nucleotide sequence ID" value="NZ_CP020612.1"/>
</dbReference>
<dbReference type="Proteomes" id="UP000193017">
    <property type="component" value="Chromosome"/>
</dbReference>
<dbReference type="AlphaFoldDB" id="A0A1W6CYU4"/>
<dbReference type="OrthoDB" id="7819637at2"/>
<accession>A0A1W6CYU4</accession>
<sequence length="227" mass="26047">MEIEKSYFTLPEILERWSMSEADLVYLAENDQLRLSIRVFHLPLEFGDYEETQDGERFSVPWEQGCFNGLLDLHVHDVFQLFRHGEVRVGHFRTPRADYASLWGAREQITVRKRDVLLRREERDRFEAETGFAGAATGPMPGAFHASADYQDVRRNGQHFRLGAIQAQVVRALHEAARRGEPWQSGKAILAAAGSRSLKMSDVFKSKKNWRLLIESDGRGAYRLLGL</sequence>
<keyword evidence="2" id="KW-1185">Reference proteome</keyword>
<reference evidence="1 2" key="1">
    <citation type="submission" date="2017-03" db="EMBL/GenBank/DDBJ databases">
        <title>Genome sequence of Paracoccus contaminans isolated from a water microcosm.</title>
        <authorList>
            <person name="Aurass P."/>
            <person name="Karste S."/>
            <person name="Trost E."/>
            <person name="Glaeser S.P."/>
            <person name="Kaempfer P."/>
            <person name="Flieger A."/>
        </authorList>
    </citation>
    <scope>NUCLEOTIDE SEQUENCE [LARGE SCALE GENOMIC DNA]</scope>
    <source>
        <strain evidence="2">RKI 16-01929T\LMG 29738T\CCM 8701T\CIP 111112T</strain>
    </source>
</reference>
<protein>
    <submittedName>
        <fullName evidence="1">Uncharacterized protein</fullName>
    </submittedName>
</protein>
<dbReference type="KEGG" id="pcon:B0A89_10725"/>
<proteinExistence type="predicted"/>